<dbReference type="EMBL" id="MEXH01000021">
    <property type="protein sequence ID" value="OGC92126.1"/>
    <property type="molecule type" value="Genomic_DNA"/>
</dbReference>
<sequence>MLKDVLILHRGLTPGQSRPNSFEAIRDKYESAFECDVFMLADGALAIVHNKDMGLSQEQIEAMTTGVFYSLHVKDRETQTEGSPAPLFREYLALALDRGNKLALEIKGSSPQMARKTARRIVEETRGLDPKLLQSSISLHSFSVEALEEAQDAMREHGVQMKRALFWPSAPARALEMSISATVLSYLEGEYSSTEIPQWTEAGIKLAHQKGFDIIDLQEGVITPDLVRKAHSYGIEVNAWVVNNADRAKVLENMSVDHIITDTLG</sequence>
<dbReference type="CDD" id="cd08556">
    <property type="entry name" value="GDPD"/>
    <property type="match status" value="1"/>
</dbReference>
<dbReference type="Gene3D" id="3.20.20.190">
    <property type="entry name" value="Phosphatidylinositol (PI) phosphodiesterase"/>
    <property type="match status" value="1"/>
</dbReference>
<dbReference type="Pfam" id="PF03009">
    <property type="entry name" value="GDPD"/>
    <property type="match status" value="1"/>
</dbReference>
<dbReference type="SUPFAM" id="SSF51695">
    <property type="entry name" value="PLC-like phosphodiesterases"/>
    <property type="match status" value="1"/>
</dbReference>
<organism evidence="2 3">
    <name type="scientific">Candidatus Amesbacteria bacterium RIFCSPHIGHO2_01_FULL_48_32b</name>
    <dbReference type="NCBI Taxonomy" id="1797253"/>
    <lineage>
        <taxon>Bacteria</taxon>
        <taxon>Candidatus Amesiibacteriota</taxon>
    </lineage>
</organism>
<evidence type="ECO:0000313" key="3">
    <source>
        <dbReference type="Proteomes" id="UP000178176"/>
    </source>
</evidence>
<dbReference type="PANTHER" id="PTHR46211">
    <property type="entry name" value="GLYCEROPHOSPHORYL DIESTER PHOSPHODIESTERASE"/>
    <property type="match status" value="1"/>
</dbReference>
<comment type="caution">
    <text evidence="2">The sequence shown here is derived from an EMBL/GenBank/DDBJ whole genome shotgun (WGS) entry which is preliminary data.</text>
</comment>
<dbReference type="Proteomes" id="UP000178176">
    <property type="component" value="Unassembled WGS sequence"/>
</dbReference>
<dbReference type="GO" id="GO:0008081">
    <property type="term" value="F:phosphoric diester hydrolase activity"/>
    <property type="evidence" value="ECO:0007669"/>
    <property type="project" value="InterPro"/>
</dbReference>
<evidence type="ECO:0000259" key="1">
    <source>
        <dbReference type="Pfam" id="PF03009"/>
    </source>
</evidence>
<dbReference type="InterPro" id="IPR030395">
    <property type="entry name" value="GP_PDE_dom"/>
</dbReference>
<protein>
    <recommendedName>
        <fullName evidence="1">GP-PDE domain-containing protein</fullName>
    </recommendedName>
</protein>
<dbReference type="InterPro" id="IPR017946">
    <property type="entry name" value="PLC-like_Pdiesterase_TIM-brl"/>
</dbReference>
<accession>A0A1F4YEE1</accession>
<reference evidence="2 3" key="1">
    <citation type="journal article" date="2016" name="Nat. Commun.">
        <title>Thousands of microbial genomes shed light on interconnected biogeochemical processes in an aquifer system.</title>
        <authorList>
            <person name="Anantharaman K."/>
            <person name="Brown C.T."/>
            <person name="Hug L.A."/>
            <person name="Sharon I."/>
            <person name="Castelle C.J."/>
            <person name="Probst A.J."/>
            <person name="Thomas B.C."/>
            <person name="Singh A."/>
            <person name="Wilkins M.J."/>
            <person name="Karaoz U."/>
            <person name="Brodie E.L."/>
            <person name="Williams K.H."/>
            <person name="Hubbard S.S."/>
            <person name="Banfield J.F."/>
        </authorList>
    </citation>
    <scope>NUCLEOTIDE SEQUENCE [LARGE SCALE GENOMIC DNA]</scope>
</reference>
<gene>
    <name evidence="2" type="ORF">A2876_02465</name>
</gene>
<feature type="domain" description="GP-PDE" evidence="1">
    <location>
        <begin position="20"/>
        <end position="263"/>
    </location>
</feature>
<dbReference type="GO" id="GO:0006629">
    <property type="term" value="P:lipid metabolic process"/>
    <property type="evidence" value="ECO:0007669"/>
    <property type="project" value="InterPro"/>
</dbReference>
<evidence type="ECO:0000313" key="2">
    <source>
        <dbReference type="EMBL" id="OGC92126.1"/>
    </source>
</evidence>
<dbReference type="AlphaFoldDB" id="A0A1F4YEE1"/>
<name>A0A1F4YEE1_9BACT</name>
<proteinExistence type="predicted"/>
<dbReference type="PANTHER" id="PTHR46211:SF14">
    <property type="entry name" value="GLYCEROPHOSPHODIESTER PHOSPHODIESTERASE"/>
    <property type="match status" value="1"/>
</dbReference>